<gene>
    <name evidence="1" type="ORF">HMPREF1168_00802</name>
</gene>
<organism evidence="1 2">
    <name type="scientific">Aeromonas veronii AMC34</name>
    <dbReference type="NCBI Taxonomy" id="1073383"/>
    <lineage>
        <taxon>Bacteria</taxon>
        <taxon>Pseudomonadati</taxon>
        <taxon>Pseudomonadota</taxon>
        <taxon>Gammaproteobacteria</taxon>
        <taxon>Aeromonadales</taxon>
        <taxon>Aeromonadaceae</taxon>
        <taxon>Aeromonas</taxon>
    </lineage>
</organism>
<dbReference type="Gene3D" id="2.60.40.1090">
    <property type="entry name" value="Fimbrial-type adhesion domain"/>
    <property type="match status" value="1"/>
</dbReference>
<dbReference type="AlphaFoldDB" id="K1IXP1"/>
<sequence>MKKNMLLKNGLGAIANPTNKKKNSARGNILFGAILLPFVFCSPAHSEIWTVATVTDVQFVKNTCNYWSANITFSALPYAEAQVRSWDWNHPNHSVEHSIYGGFHVHQDKNGLSYNTFAPFTSPANDIKGRLDEINQTVMGQKNPPVGATKVLLHSHNGECAADYGNRECIGIFIGNENTNHLPQGGHPTTIPAGLCWGVPIPNRYCEWGDLSLTIDHGTVHRNKESIASAKTKVTCHGATTYSVKLVKPIEDVTLLINDKPLENMFQGTISGEQDITFTSIIKPSVTGSFRRSGVLLVSPE</sequence>
<protein>
    <submittedName>
        <fullName evidence="1">Uncharacterized protein</fullName>
    </submittedName>
</protein>
<dbReference type="GO" id="GO:0009289">
    <property type="term" value="C:pilus"/>
    <property type="evidence" value="ECO:0007669"/>
    <property type="project" value="InterPro"/>
</dbReference>
<dbReference type="GO" id="GO:0007155">
    <property type="term" value="P:cell adhesion"/>
    <property type="evidence" value="ECO:0007669"/>
    <property type="project" value="InterPro"/>
</dbReference>
<dbReference type="InterPro" id="IPR036937">
    <property type="entry name" value="Adhesion_dom_fimbrial_sf"/>
</dbReference>
<evidence type="ECO:0000313" key="1">
    <source>
        <dbReference type="EMBL" id="EKB22746.1"/>
    </source>
</evidence>
<proteinExistence type="predicted"/>
<dbReference type="EMBL" id="AGWU01000008">
    <property type="protein sequence ID" value="EKB22746.1"/>
    <property type="molecule type" value="Genomic_DNA"/>
</dbReference>
<comment type="caution">
    <text evidence="1">The sequence shown here is derived from an EMBL/GenBank/DDBJ whole genome shotgun (WGS) entry which is preliminary data.</text>
</comment>
<dbReference type="Proteomes" id="UP000006087">
    <property type="component" value="Unassembled WGS sequence"/>
</dbReference>
<reference evidence="1 2" key="1">
    <citation type="submission" date="2012-06" db="EMBL/GenBank/DDBJ databases">
        <title>The Genome Sequence of Aeromonas veronii AMC34.</title>
        <authorList>
            <consortium name="The Broad Institute Genome Sequencing Platform"/>
            <person name="Earl A."/>
            <person name="Ward D."/>
            <person name="Feldgarden M."/>
            <person name="Gevers D."/>
            <person name="Graf J."/>
            <person name="Tomasi A."/>
            <person name="Horneman A."/>
            <person name="Walker B."/>
            <person name="Young S.K."/>
            <person name="Zeng Q."/>
            <person name="Gargeya S."/>
            <person name="Fitzgerald M."/>
            <person name="Haas B."/>
            <person name="Abouelleil A."/>
            <person name="Alvarado L."/>
            <person name="Arachchi H.M."/>
            <person name="Berlin A.M."/>
            <person name="Chapman S.B."/>
            <person name="Goldberg J."/>
            <person name="Griggs A."/>
            <person name="Gujja S."/>
            <person name="Hansen M."/>
            <person name="Howarth C."/>
            <person name="Imamovic A."/>
            <person name="Larimer J."/>
            <person name="McCowan C."/>
            <person name="Montmayeur A."/>
            <person name="Murphy C."/>
            <person name="Neiman D."/>
            <person name="Pearson M."/>
            <person name="Priest M."/>
            <person name="Roberts A."/>
            <person name="Saif S."/>
            <person name="Shea T."/>
            <person name="Sisk P."/>
            <person name="Sykes S."/>
            <person name="Wortman J."/>
            <person name="Nusbaum C."/>
            <person name="Birren B."/>
        </authorList>
    </citation>
    <scope>NUCLEOTIDE SEQUENCE [LARGE SCALE GENOMIC DNA]</scope>
    <source>
        <strain evidence="1 2">AMC34</strain>
    </source>
</reference>
<dbReference type="HOGENOM" id="CLU_923272_0_0_6"/>
<accession>K1IXP1</accession>
<dbReference type="RefSeq" id="WP_005342246.1">
    <property type="nucleotide sequence ID" value="NZ_JH823256.1"/>
</dbReference>
<evidence type="ECO:0000313" key="2">
    <source>
        <dbReference type="Proteomes" id="UP000006087"/>
    </source>
</evidence>
<name>K1IXP1_AERVE</name>